<protein>
    <recommendedName>
        <fullName evidence="2">Roadblock/LAMTOR2 domain-containing protein</fullName>
    </recommendedName>
</protein>
<sequence>MNAFKQITLYFRSVFFILMANTTKGYIESLSKEILKISSSLRWIAISDSEGKILNIARREGLDPLMNREENQEYTLNAIARHKSRLKFEDKLGKLVYSLGKYEKLVRIVTPINNKYYVLLTIDVEEPHIDSIMREQIIPKIRDNTRYFE</sequence>
<proteinExistence type="predicted"/>
<evidence type="ECO:0008006" key="2">
    <source>
        <dbReference type="Google" id="ProtNLM"/>
    </source>
</evidence>
<organism evidence="1">
    <name type="scientific">uncultured crenarchaeote</name>
    <dbReference type="NCBI Taxonomy" id="29281"/>
    <lineage>
        <taxon>Archaea</taxon>
        <taxon>Thermoproteota</taxon>
        <taxon>environmental samples</taxon>
    </lineage>
</organism>
<dbReference type="EMBL" id="AJ627422">
    <property type="protein sequence ID" value="CAF28748.1"/>
    <property type="molecule type" value="Genomic_DNA"/>
</dbReference>
<name>Q701X6_9CREN</name>
<evidence type="ECO:0000313" key="1">
    <source>
        <dbReference type="EMBL" id="CAF28748.1"/>
    </source>
</evidence>
<reference evidence="1" key="1">
    <citation type="journal article" date="2005" name="Environ. Microbiol.">
        <title>Novel genes for nitrite reductase and Amo-related proteins indicate a role of uncultivated mesophilic crenarchaeota in nitrogen cycling.</title>
        <authorList>
            <person name="Treusch A.H."/>
            <person name="Leininger S."/>
            <person name="Kletzin A."/>
            <person name="Schuster S.C."/>
            <person name="Klenk H.-P."/>
            <person name="Schleper C."/>
        </authorList>
    </citation>
    <scope>NUCLEOTIDE SEQUENCE</scope>
</reference>
<dbReference type="AlphaFoldDB" id="Q701X6"/>
<accession>Q701X6</accession>